<reference evidence="1" key="1">
    <citation type="submission" date="2020-05" db="EMBL/GenBank/DDBJ databases">
        <authorList>
            <person name="Zhu T."/>
            <person name="Keshari N."/>
            <person name="Lu X."/>
        </authorList>
    </citation>
    <scope>NUCLEOTIDE SEQUENCE</scope>
    <source>
        <strain evidence="1">NK1-12</strain>
    </source>
</reference>
<proteinExistence type="predicted"/>
<organism evidence="1">
    <name type="scientific">Leptolyngbya sp. NK1-12</name>
    <dbReference type="NCBI Taxonomy" id="2547451"/>
    <lineage>
        <taxon>Bacteria</taxon>
        <taxon>Bacillati</taxon>
        <taxon>Cyanobacteriota</taxon>
        <taxon>Cyanophyceae</taxon>
        <taxon>Leptolyngbyales</taxon>
        <taxon>Leptolyngbyaceae</taxon>
        <taxon>Leptolyngbya group</taxon>
        <taxon>Leptolyngbya</taxon>
    </lineage>
</organism>
<accession>A0AA96WCL5</accession>
<name>A0AA96WCL5_9CYAN</name>
<dbReference type="RefSeq" id="WP_036004145.1">
    <property type="nucleotide sequence ID" value="NZ_CP053586.1"/>
</dbReference>
<gene>
    <name evidence="1" type="ORF">HJG54_06930</name>
</gene>
<protein>
    <submittedName>
        <fullName evidence="1">Uncharacterized protein</fullName>
    </submittedName>
</protein>
<dbReference type="AlphaFoldDB" id="A0AA96WCL5"/>
<evidence type="ECO:0000313" key="1">
    <source>
        <dbReference type="EMBL" id="WNZ22618.1"/>
    </source>
</evidence>
<sequence>MHSSEELPIGTTVEILQPDYVAGAIGTVLGPEELSEGELSEGKLSNRWLIQVIGEDMVLSLTRDEFRMIR</sequence>
<dbReference type="EMBL" id="CP053586">
    <property type="protein sequence ID" value="WNZ22618.1"/>
    <property type="molecule type" value="Genomic_DNA"/>
</dbReference>